<dbReference type="InterPro" id="IPR050373">
    <property type="entry name" value="Fibrinogen_C-term_domain"/>
</dbReference>
<gene>
    <name evidence="3" type="ORF">V1264_010705</name>
</gene>
<feature type="signal peptide" evidence="1">
    <location>
        <begin position="1"/>
        <end position="16"/>
    </location>
</feature>
<accession>A0AAN9G121</accession>
<protein>
    <recommendedName>
        <fullName evidence="2">Fibrinogen C-terminal domain-containing protein</fullName>
    </recommendedName>
</protein>
<dbReference type="Gene3D" id="3.90.215.10">
    <property type="entry name" value="Gamma Fibrinogen, chain A, domain 1"/>
    <property type="match status" value="1"/>
</dbReference>
<evidence type="ECO:0000313" key="4">
    <source>
        <dbReference type="Proteomes" id="UP001374579"/>
    </source>
</evidence>
<comment type="caution">
    <text evidence="3">The sequence shown here is derived from an EMBL/GenBank/DDBJ whole genome shotgun (WGS) entry which is preliminary data.</text>
</comment>
<dbReference type="Proteomes" id="UP001374579">
    <property type="component" value="Unassembled WGS sequence"/>
</dbReference>
<evidence type="ECO:0000313" key="3">
    <source>
        <dbReference type="EMBL" id="KAK7090979.1"/>
    </source>
</evidence>
<dbReference type="SMART" id="SM00186">
    <property type="entry name" value="FBG"/>
    <property type="match status" value="1"/>
</dbReference>
<dbReference type="InterPro" id="IPR014716">
    <property type="entry name" value="Fibrinogen_a/b/g_C_1"/>
</dbReference>
<dbReference type="GO" id="GO:0005615">
    <property type="term" value="C:extracellular space"/>
    <property type="evidence" value="ECO:0007669"/>
    <property type="project" value="TreeGrafter"/>
</dbReference>
<dbReference type="InterPro" id="IPR002181">
    <property type="entry name" value="Fibrinogen_a/b/g_C_dom"/>
</dbReference>
<dbReference type="PANTHER" id="PTHR19143:SF327">
    <property type="entry name" value="FI21813P1-RELATED"/>
    <property type="match status" value="1"/>
</dbReference>
<dbReference type="InterPro" id="IPR036056">
    <property type="entry name" value="Fibrinogen-like_C"/>
</dbReference>
<dbReference type="AlphaFoldDB" id="A0AAN9G121"/>
<sequence>MNLLLLIAIFVPLVLGQNNICTTENSCATNPKRDCSCFEYMLATHPFGFHANVQPDPSEPEFEVQCSKLDGKLWTVIQERLNSNEAELAPDGFDRNYNEYEDGFGNITGNYWMGLKKIHALTTAVDMSMRLEMHRENDNVTLVYGQYDVFRVSGPSTKYRLVIAGYTGTAAMTIESDSNGRPFSAKDQDNGGEDCPARWKGGWWYAQNEISCATCTPNGPYNTDKLGQLACDTGGFGREKAVSMQIHITPEDYLKN</sequence>
<name>A0AAN9G121_9CAEN</name>
<organism evidence="3 4">
    <name type="scientific">Littorina saxatilis</name>
    <dbReference type="NCBI Taxonomy" id="31220"/>
    <lineage>
        <taxon>Eukaryota</taxon>
        <taxon>Metazoa</taxon>
        <taxon>Spiralia</taxon>
        <taxon>Lophotrochozoa</taxon>
        <taxon>Mollusca</taxon>
        <taxon>Gastropoda</taxon>
        <taxon>Caenogastropoda</taxon>
        <taxon>Littorinimorpha</taxon>
        <taxon>Littorinoidea</taxon>
        <taxon>Littorinidae</taxon>
        <taxon>Littorina</taxon>
    </lineage>
</organism>
<dbReference type="EMBL" id="JBAMIC010000024">
    <property type="protein sequence ID" value="KAK7090979.1"/>
    <property type="molecule type" value="Genomic_DNA"/>
</dbReference>
<proteinExistence type="predicted"/>
<keyword evidence="4" id="KW-1185">Reference proteome</keyword>
<keyword evidence="1" id="KW-0732">Signal</keyword>
<feature type="domain" description="Fibrinogen C-terminal" evidence="2">
    <location>
        <begin position="28"/>
        <end position="222"/>
    </location>
</feature>
<reference evidence="3 4" key="1">
    <citation type="submission" date="2024-02" db="EMBL/GenBank/DDBJ databases">
        <title>Chromosome-scale genome assembly of the rough periwinkle Littorina saxatilis.</title>
        <authorList>
            <person name="De Jode A."/>
            <person name="Faria R."/>
            <person name="Formenti G."/>
            <person name="Sims Y."/>
            <person name="Smith T.P."/>
            <person name="Tracey A."/>
            <person name="Wood J.M.D."/>
            <person name="Zagrodzka Z.B."/>
            <person name="Johannesson K."/>
            <person name="Butlin R.K."/>
            <person name="Leder E.H."/>
        </authorList>
    </citation>
    <scope>NUCLEOTIDE SEQUENCE [LARGE SCALE GENOMIC DNA]</scope>
    <source>
        <strain evidence="3">Snail1</strain>
        <tissue evidence="3">Muscle</tissue>
    </source>
</reference>
<feature type="chain" id="PRO_5042823010" description="Fibrinogen C-terminal domain-containing protein" evidence="1">
    <location>
        <begin position="17"/>
        <end position="256"/>
    </location>
</feature>
<dbReference type="PANTHER" id="PTHR19143">
    <property type="entry name" value="FIBRINOGEN/TENASCIN/ANGIOPOEITIN"/>
    <property type="match status" value="1"/>
</dbReference>
<dbReference type="PROSITE" id="PS51406">
    <property type="entry name" value="FIBRINOGEN_C_2"/>
    <property type="match status" value="1"/>
</dbReference>
<dbReference type="SUPFAM" id="SSF56496">
    <property type="entry name" value="Fibrinogen C-terminal domain-like"/>
    <property type="match status" value="1"/>
</dbReference>
<evidence type="ECO:0000256" key="1">
    <source>
        <dbReference type="SAM" id="SignalP"/>
    </source>
</evidence>
<evidence type="ECO:0000259" key="2">
    <source>
        <dbReference type="PROSITE" id="PS51406"/>
    </source>
</evidence>
<dbReference type="Pfam" id="PF00147">
    <property type="entry name" value="Fibrinogen_C"/>
    <property type="match status" value="1"/>
</dbReference>